<evidence type="ECO:0000313" key="3">
    <source>
        <dbReference type="EMBL" id="QDH43451.1"/>
    </source>
</evidence>
<dbReference type="AlphaFoldDB" id="A0A513ZS99"/>
<protein>
    <submittedName>
        <fullName evidence="3">Plant natriuretic peptide-like 5</fullName>
    </submittedName>
</protein>
<accession>A0A513ZS99</accession>
<dbReference type="InterPro" id="IPR036908">
    <property type="entry name" value="RlpA-like_sf"/>
</dbReference>
<reference evidence="3" key="1">
    <citation type="submission" date="2018-12" db="EMBL/GenBank/DDBJ databases">
        <title>Characterisation of an expanded family of plant natriuretic peptide-like proteins in the apple and pear scab pathogens.</title>
        <authorList>
            <person name="Wheeler J."/>
            <person name="Jones D.A."/>
            <person name="Kastner P."/>
            <person name="Taranto A.P."/>
            <person name="Cooke I.R."/>
            <person name="Boshoven J.C."/>
            <person name="Shiller J.B."/>
            <person name="Mesarich C.H."/>
            <person name="Thomma B.P.H.J."/>
            <person name="Deng C.H."/>
            <person name="Bowen J.K."/>
            <person name="Plummer K.M."/>
        </authorList>
    </citation>
    <scope>NUCLEOTIDE SEQUENCE</scope>
    <source>
        <strain evidence="3">MHN120</strain>
    </source>
</reference>
<dbReference type="SUPFAM" id="SSF50685">
    <property type="entry name" value="Barwin-like endoglucanases"/>
    <property type="match status" value="1"/>
</dbReference>
<gene>
    <name evidence="3" type="primary">PNPL-5</name>
</gene>
<evidence type="ECO:0000256" key="1">
    <source>
        <dbReference type="SAM" id="SignalP"/>
    </source>
</evidence>
<dbReference type="PANTHER" id="PTHR47480:SF1">
    <property type="entry name" value="EG45-LIKE DOMAIN CONTAINING PROTEIN 1"/>
    <property type="match status" value="1"/>
</dbReference>
<feature type="chain" id="PRO_5022181870" evidence="1">
    <location>
        <begin position="20"/>
        <end position="130"/>
    </location>
</feature>
<name>A0A513ZS99_VENIN</name>
<sequence>MKFTTALLALSSFAHLGLCIVGVVTTYRPPYLPTKCYGSNQGQFPAGNLFGAVGPGLWDNGAACGRYYAIRCINPIYGSGHCVPGARITVKIVEGRLGSRAPLISLSMQAAQMLYTGSGSFKAEFGEVPG</sequence>
<dbReference type="CDD" id="cd22269">
    <property type="entry name" value="DPBB_EG45-like"/>
    <property type="match status" value="1"/>
</dbReference>
<keyword evidence="1" id="KW-0732">Signal</keyword>
<organism evidence="3">
    <name type="scientific">Venturia inaequalis</name>
    <name type="common">Apple scab fungus</name>
    <dbReference type="NCBI Taxonomy" id="5025"/>
    <lineage>
        <taxon>Eukaryota</taxon>
        <taxon>Fungi</taxon>
        <taxon>Dikarya</taxon>
        <taxon>Ascomycota</taxon>
        <taxon>Pezizomycotina</taxon>
        <taxon>Dothideomycetes</taxon>
        <taxon>Pleosporomycetidae</taxon>
        <taxon>Venturiales</taxon>
        <taxon>Venturiaceae</taxon>
        <taxon>Venturia</taxon>
    </lineage>
</organism>
<dbReference type="Gene3D" id="2.40.40.10">
    <property type="entry name" value="RlpA-like domain"/>
    <property type="match status" value="1"/>
</dbReference>
<dbReference type="EMBL" id="MK287871">
    <property type="protein sequence ID" value="QDH43451.1"/>
    <property type="molecule type" value="Genomic_DNA"/>
</dbReference>
<evidence type="ECO:0000259" key="2">
    <source>
        <dbReference type="PROSITE" id="PS50842"/>
    </source>
</evidence>
<dbReference type="InterPro" id="IPR007112">
    <property type="entry name" value="Expansin/allergen_DPBB_dom"/>
</dbReference>
<dbReference type="PANTHER" id="PTHR47480">
    <property type="entry name" value="EG45-LIKE DOMAIN CONTAINING PROTEIN"/>
    <property type="match status" value="1"/>
</dbReference>
<dbReference type="PROSITE" id="PS50842">
    <property type="entry name" value="EXPANSIN_EG45"/>
    <property type="match status" value="1"/>
</dbReference>
<feature type="signal peptide" evidence="1">
    <location>
        <begin position="1"/>
        <end position="19"/>
    </location>
</feature>
<feature type="domain" description="Expansin-like EG45" evidence="2">
    <location>
        <begin position="16"/>
        <end position="130"/>
    </location>
</feature>
<proteinExistence type="predicted"/>